<protein>
    <submittedName>
        <fullName evidence="2">Uncharacterized protein</fullName>
    </submittedName>
</protein>
<evidence type="ECO:0000313" key="2">
    <source>
        <dbReference type="EMBL" id="GBP23245.1"/>
    </source>
</evidence>
<dbReference type="EMBL" id="BGZK01000148">
    <property type="protein sequence ID" value="GBP23245.1"/>
    <property type="molecule type" value="Genomic_DNA"/>
</dbReference>
<sequence length="68" mass="7940">MVDHRPLRQRQCATTAAQGDDITGSRRRRPAGEILTRSRKNEGIKLAFEYYDFDRKNEVVIFIDEKPC</sequence>
<gene>
    <name evidence="2" type="ORF">EVAR_82410_1</name>
</gene>
<comment type="caution">
    <text evidence="2">The sequence shown here is derived from an EMBL/GenBank/DDBJ whole genome shotgun (WGS) entry which is preliminary data.</text>
</comment>
<name>A0A4C1UA06_EUMVA</name>
<feature type="region of interest" description="Disordered" evidence="1">
    <location>
        <begin position="1"/>
        <end position="35"/>
    </location>
</feature>
<evidence type="ECO:0000256" key="1">
    <source>
        <dbReference type="SAM" id="MobiDB-lite"/>
    </source>
</evidence>
<accession>A0A4C1UA06</accession>
<keyword evidence="3" id="KW-1185">Reference proteome</keyword>
<reference evidence="2 3" key="1">
    <citation type="journal article" date="2019" name="Commun. Biol.">
        <title>The bagworm genome reveals a unique fibroin gene that provides high tensile strength.</title>
        <authorList>
            <person name="Kono N."/>
            <person name="Nakamura H."/>
            <person name="Ohtoshi R."/>
            <person name="Tomita M."/>
            <person name="Numata K."/>
            <person name="Arakawa K."/>
        </authorList>
    </citation>
    <scope>NUCLEOTIDE SEQUENCE [LARGE SCALE GENOMIC DNA]</scope>
</reference>
<dbReference type="Proteomes" id="UP000299102">
    <property type="component" value="Unassembled WGS sequence"/>
</dbReference>
<evidence type="ECO:0000313" key="3">
    <source>
        <dbReference type="Proteomes" id="UP000299102"/>
    </source>
</evidence>
<proteinExistence type="predicted"/>
<organism evidence="2 3">
    <name type="scientific">Eumeta variegata</name>
    <name type="common">Bagworm moth</name>
    <name type="synonym">Eumeta japonica</name>
    <dbReference type="NCBI Taxonomy" id="151549"/>
    <lineage>
        <taxon>Eukaryota</taxon>
        <taxon>Metazoa</taxon>
        <taxon>Ecdysozoa</taxon>
        <taxon>Arthropoda</taxon>
        <taxon>Hexapoda</taxon>
        <taxon>Insecta</taxon>
        <taxon>Pterygota</taxon>
        <taxon>Neoptera</taxon>
        <taxon>Endopterygota</taxon>
        <taxon>Lepidoptera</taxon>
        <taxon>Glossata</taxon>
        <taxon>Ditrysia</taxon>
        <taxon>Tineoidea</taxon>
        <taxon>Psychidae</taxon>
        <taxon>Oiketicinae</taxon>
        <taxon>Eumeta</taxon>
    </lineage>
</organism>
<dbReference type="AlphaFoldDB" id="A0A4C1UA06"/>